<accession>A0A3B1BQS9</accession>
<dbReference type="GO" id="GO:0003852">
    <property type="term" value="F:2-isopropylmalate synthase activity"/>
    <property type="evidence" value="ECO:0007669"/>
    <property type="project" value="InterPro"/>
</dbReference>
<sequence>MSGTKITVYDTTLRDGAQAEEVSFSLNDKLKIAEALDDFGVHYIEGGWPGSNPRDKAFFDDVRKLKLSTSKIVAFGSTHHPKSKPSSDNNVKLLLEAKTPCVMVVGKSWDMQAKVILGVSKDRNLDLIHDTIAYLNKKVDEALFDAEHFFDGYKSDPEYAIKTLEAALDAGACWLTLCDTNGGSMPFEVEKIVADVARRFPKAKLAIHCHNDSENAVASTIAGIRSGARQAQGTINGIGERCGNANLCSVIPNLQLKMGYRLIPARKMTKLRSLSRLVYEMANMAQRPHQPYVGRSAFAHKGGIHVAAVRKKPSAYEHIEPEAVGNRRRALVSDLSGKWNVLIKAEEFGIDLKSKDQETKSILAELKQLESQGFQFEAAEASFEILMRKALGQWKKKFEVVRARVISNFSDDKGANWAEAVIKIKLPDGTTTHAVAEGNGPVNALDKAVRAALIQYYPQLADVQLHDFKVRLLDESSKTAATTRVLIESGDRTSRWGTVGVSPNVIEASWQALVDSLEYKLLKSKAKGKKKQVR</sequence>
<dbReference type="UniPathway" id="UPA00047">
    <property type="reaction ID" value="UER00066"/>
</dbReference>
<evidence type="ECO:0000256" key="6">
    <source>
        <dbReference type="ARBA" id="ARBA00022679"/>
    </source>
</evidence>
<keyword evidence="4" id="KW-0028">Amino-acid biosynthesis</keyword>
<evidence type="ECO:0000256" key="5">
    <source>
        <dbReference type="ARBA" id="ARBA00022624"/>
    </source>
</evidence>
<dbReference type="InterPro" id="IPR000891">
    <property type="entry name" value="PYR_CT"/>
</dbReference>
<dbReference type="Pfam" id="PF00682">
    <property type="entry name" value="HMGL-like"/>
    <property type="match status" value="1"/>
</dbReference>
<dbReference type="InterPro" id="IPR005675">
    <property type="entry name" value="Citramal_synthase"/>
</dbReference>
<proteinExistence type="inferred from homology"/>
<dbReference type="InterPro" id="IPR054691">
    <property type="entry name" value="LeuA/HCS_post-cat"/>
</dbReference>
<reference evidence="10" key="1">
    <citation type="submission" date="2018-06" db="EMBL/GenBank/DDBJ databases">
        <authorList>
            <person name="Zhirakovskaya E."/>
        </authorList>
    </citation>
    <scope>NUCLEOTIDE SEQUENCE</scope>
</reference>
<dbReference type="InterPro" id="IPR013709">
    <property type="entry name" value="2-isopropylmalate_synth_dimer"/>
</dbReference>
<dbReference type="EMBL" id="UOGA01000173">
    <property type="protein sequence ID" value="VAX20309.1"/>
    <property type="molecule type" value="Genomic_DNA"/>
</dbReference>
<dbReference type="Gene3D" id="1.10.238.260">
    <property type="match status" value="1"/>
</dbReference>
<dbReference type="PROSITE" id="PS50991">
    <property type="entry name" value="PYR_CT"/>
    <property type="match status" value="1"/>
</dbReference>
<evidence type="ECO:0000259" key="9">
    <source>
        <dbReference type="PROSITE" id="PS50991"/>
    </source>
</evidence>
<keyword evidence="7" id="KW-0100">Branched-chain amino acid biosynthesis</keyword>
<dbReference type="GO" id="GO:0043714">
    <property type="term" value="F:(R)-citramalate synthase activity"/>
    <property type="evidence" value="ECO:0007669"/>
    <property type="project" value="UniProtKB-EC"/>
</dbReference>
<dbReference type="Pfam" id="PF08502">
    <property type="entry name" value="LeuA_dimer"/>
    <property type="match status" value="1"/>
</dbReference>
<dbReference type="SUPFAM" id="SSF51569">
    <property type="entry name" value="Aldolase"/>
    <property type="match status" value="1"/>
</dbReference>
<feature type="domain" description="Pyruvate carboxyltransferase" evidence="9">
    <location>
        <begin position="6"/>
        <end position="269"/>
    </location>
</feature>
<dbReference type="PANTHER" id="PTHR43538">
    <property type="entry name" value="ALPHA-IPM SYNTHASE/HOMOCITRATE SYNTHASE"/>
    <property type="match status" value="1"/>
</dbReference>
<name>A0A3B1BQS9_9ZZZZ</name>
<dbReference type="SMART" id="SM00917">
    <property type="entry name" value="LeuA_dimer"/>
    <property type="match status" value="1"/>
</dbReference>
<dbReference type="Gene3D" id="3.20.20.70">
    <property type="entry name" value="Aldolase class I"/>
    <property type="match status" value="1"/>
</dbReference>
<evidence type="ECO:0000256" key="8">
    <source>
        <dbReference type="ARBA" id="ARBA00034330"/>
    </source>
</evidence>
<evidence type="ECO:0000256" key="3">
    <source>
        <dbReference type="ARBA" id="ARBA00022325"/>
    </source>
</evidence>
<dbReference type="GO" id="GO:0009097">
    <property type="term" value="P:isoleucine biosynthetic process"/>
    <property type="evidence" value="ECO:0007669"/>
    <property type="project" value="UniProtKB-UniPathway"/>
</dbReference>
<dbReference type="InterPro" id="IPR013785">
    <property type="entry name" value="Aldolase_TIM"/>
</dbReference>
<evidence type="ECO:0000313" key="10">
    <source>
        <dbReference type="EMBL" id="VAX20309.1"/>
    </source>
</evidence>
<dbReference type="Pfam" id="PF22617">
    <property type="entry name" value="HCS_D2"/>
    <property type="match status" value="1"/>
</dbReference>
<dbReference type="InterPro" id="IPR036230">
    <property type="entry name" value="LeuA_allosteric_dom_sf"/>
</dbReference>
<evidence type="ECO:0000256" key="1">
    <source>
        <dbReference type="ARBA" id="ARBA00004743"/>
    </source>
</evidence>
<dbReference type="NCBIfam" id="TIGR00977">
    <property type="entry name" value="citramal_synth"/>
    <property type="match status" value="1"/>
</dbReference>
<keyword evidence="6 10" id="KW-0808">Transferase</keyword>
<dbReference type="Gene3D" id="3.30.160.270">
    <property type="match status" value="1"/>
</dbReference>
<comment type="similarity">
    <text evidence="2">Belongs to the alpha-IPM synthase/homocitrate synthase family.</text>
</comment>
<dbReference type="GO" id="GO:0009098">
    <property type="term" value="P:L-leucine biosynthetic process"/>
    <property type="evidence" value="ECO:0007669"/>
    <property type="project" value="InterPro"/>
</dbReference>
<organism evidence="10">
    <name type="scientific">hydrothermal vent metagenome</name>
    <dbReference type="NCBI Taxonomy" id="652676"/>
    <lineage>
        <taxon>unclassified sequences</taxon>
        <taxon>metagenomes</taxon>
        <taxon>ecological metagenomes</taxon>
    </lineage>
</organism>
<dbReference type="PANTHER" id="PTHR43538:SF1">
    <property type="entry name" value="(R)-CITRAMALATE SYNTHASE"/>
    <property type="match status" value="1"/>
</dbReference>
<evidence type="ECO:0000256" key="2">
    <source>
        <dbReference type="ARBA" id="ARBA00006154"/>
    </source>
</evidence>
<dbReference type="EC" id="2.3.3.21" evidence="8"/>
<dbReference type="AlphaFoldDB" id="A0A3B1BQS9"/>
<keyword evidence="5" id="KW-0412">Isoleucine biosynthesis</keyword>
<dbReference type="PROSITE" id="PS00815">
    <property type="entry name" value="AIPM_HOMOCIT_SYNTH_1"/>
    <property type="match status" value="1"/>
</dbReference>
<dbReference type="CDD" id="cd07941">
    <property type="entry name" value="DRE_TIM_LeuA3"/>
    <property type="match status" value="1"/>
</dbReference>
<keyword evidence="10" id="KW-0012">Acyltransferase</keyword>
<evidence type="ECO:0000256" key="4">
    <source>
        <dbReference type="ARBA" id="ARBA00022605"/>
    </source>
</evidence>
<gene>
    <name evidence="10" type="ORF">MNBD_NITROSPINAE04-1107</name>
</gene>
<protein>
    <recommendedName>
        <fullName evidence="3">(R)-citramalate synthase</fullName>
        <ecNumber evidence="8">2.3.3.21</ecNumber>
    </recommendedName>
</protein>
<comment type="pathway">
    <text evidence="1">Amino-acid biosynthesis; L-isoleucine biosynthesis; 2-oxobutanoate from pyruvate: step 1/3.</text>
</comment>
<evidence type="ECO:0000256" key="7">
    <source>
        <dbReference type="ARBA" id="ARBA00023304"/>
    </source>
</evidence>
<dbReference type="SUPFAM" id="SSF110921">
    <property type="entry name" value="2-isopropylmalate synthase LeuA, allosteric (dimerisation) domain"/>
    <property type="match status" value="1"/>
</dbReference>
<dbReference type="InterPro" id="IPR002034">
    <property type="entry name" value="AIPM/Hcit_synth_CS"/>
</dbReference>